<dbReference type="STRING" id="3218.A0A2K1IFM0"/>
<evidence type="ECO:0000259" key="9">
    <source>
        <dbReference type="SMART" id="SM00978"/>
    </source>
</evidence>
<dbReference type="AlphaFoldDB" id="A0A2K1IFM0"/>
<dbReference type="EnsemblPlants" id="Pp3c24_5170V3.1">
    <property type="protein sequence ID" value="Pp3c24_5170V3.1"/>
    <property type="gene ID" value="Pp3c24_5170"/>
</dbReference>
<dbReference type="Gramene" id="Pp3c24_5170V3.1">
    <property type="protein sequence ID" value="Pp3c24_5170V3.1"/>
    <property type="gene ID" value="Pp3c24_5170"/>
</dbReference>
<reference evidence="10 12" key="2">
    <citation type="journal article" date="2018" name="Plant J.">
        <title>The Physcomitrella patens chromosome-scale assembly reveals moss genome structure and evolution.</title>
        <authorList>
            <person name="Lang D."/>
            <person name="Ullrich K.K."/>
            <person name="Murat F."/>
            <person name="Fuchs J."/>
            <person name="Jenkins J."/>
            <person name="Haas F.B."/>
            <person name="Piednoel M."/>
            <person name="Gundlach H."/>
            <person name="Van Bel M."/>
            <person name="Meyberg R."/>
            <person name="Vives C."/>
            <person name="Morata J."/>
            <person name="Symeonidi A."/>
            <person name="Hiss M."/>
            <person name="Muchero W."/>
            <person name="Kamisugi Y."/>
            <person name="Saleh O."/>
            <person name="Blanc G."/>
            <person name="Decker E.L."/>
            <person name="van Gessel N."/>
            <person name="Grimwood J."/>
            <person name="Hayes R.D."/>
            <person name="Graham S.W."/>
            <person name="Gunter L.E."/>
            <person name="McDaniel S.F."/>
            <person name="Hoernstein S.N.W."/>
            <person name="Larsson A."/>
            <person name="Li F.W."/>
            <person name="Perroud P.F."/>
            <person name="Phillips J."/>
            <person name="Ranjan P."/>
            <person name="Rokshar D.S."/>
            <person name="Rothfels C.J."/>
            <person name="Schneider L."/>
            <person name="Shu S."/>
            <person name="Stevenson D.W."/>
            <person name="Thummler F."/>
            <person name="Tillich M."/>
            <person name="Villarreal Aguilar J.C."/>
            <person name="Widiez T."/>
            <person name="Wong G.K."/>
            <person name="Wymore A."/>
            <person name="Zhang Y."/>
            <person name="Zimmer A.D."/>
            <person name="Quatrano R.S."/>
            <person name="Mayer K.F.X."/>
            <person name="Goodstein D."/>
            <person name="Casacuberta J.M."/>
            <person name="Vandepoele K."/>
            <person name="Reski R."/>
            <person name="Cuming A.C."/>
            <person name="Tuskan G.A."/>
            <person name="Maumus F."/>
            <person name="Salse J."/>
            <person name="Schmutz J."/>
            <person name="Rensing S.A."/>
        </authorList>
    </citation>
    <scope>NUCLEOTIDE SEQUENCE [LARGE SCALE GENOMIC DNA]</scope>
    <source>
        <strain evidence="11 12">cv. Gransden 2004</strain>
    </source>
</reference>
<keyword evidence="4" id="KW-0496">Mitochondrion</keyword>
<dbReference type="InterPro" id="IPR032710">
    <property type="entry name" value="NTF2-like_dom_sf"/>
</dbReference>
<evidence type="ECO:0000313" key="11">
    <source>
        <dbReference type="EnsemblPlants" id="Pp3c24_5170V3.1"/>
    </source>
</evidence>
<evidence type="ECO:0000256" key="6">
    <source>
        <dbReference type="ARBA" id="ARBA00038073"/>
    </source>
</evidence>
<gene>
    <name evidence="11" type="primary">LOC112276649</name>
    <name evidence="10" type="ORF">PHYPA_028656</name>
</gene>
<dbReference type="RefSeq" id="XP_024363908.1">
    <property type="nucleotide sequence ID" value="XM_024508140.2"/>
</dbReference>
<evidence type="ECO:0000256" key="1">
    <source>
        <dbReference type="ARBA" id="ARBA00004173"/>
    </source>
</evidence>
<evidence type="ECO:0000256" key="3">
    <source>
        <dbReference type="ARBA" id="ARBA00022980"/>
    </source>
</evidence>
<dbReference type="GO" id="GO:0005840">
    <property type="term" value="C:ribosome"/>
    <property type="evidence" value="ECO:0007669"/>
    <property type="project" value="UniProtKB-KW"/>
</dbReference>
<dbReference type="GeneID" id="112276649"/>
<keyword evidence="12" id="KW-1185">Reference proteome</keyword>
<proteinExistence type="inferred from homology"/>
<dbReference type="EnsemblPlants" id="Pp3c24_5170V3.2">
    <property type="protein sequence ID" value="Pp3c24_5170V3.2"/>
    <property type="gene ID" value="Pp3c24_5170"/>
</dbReference>
<name>A0A2K1IFM0_PHYPA</name>
<keyword evidence="5" id="KW-0687">Ribonucleoprotein</keyword>
<dbReference type="GO" id="GO:0005739">
    <property type="term" value="C:mitochondrion"/>
    <property type="evidence" value="ECO:0000318"/>
    <property type="project" value="GO_Central"/>
</dbReference>
<organism evidence="10">
    <name type="scientific">Physcomitrium patens</name>
    <name type="common">Spreading-leaved earth moss</name>
    <name type="synonym">Physcomitrella patens</name>
    <dbReference type="NCBI Taxonomy" id="3218"/>
    <lineage>
        <taxon>Eukaryota</taxon>
        <taxon>Viridiplantae</taxon>
        <taxon>Streptophyta</taxon>
        <taxon>Embryophyta</taxon>
        <taxon>Bryophyta</taxon>
        <taxon>Bryophytina</taxon>
        <taxon>Bryopsida</taxon>
        <taxon>Funariidae</taxon>
        <taxon>Funariales</taxon>
        <taxon>Funariaceae</taxon>
        <taxon>Physcomitrium</taxon>
    </lineage>
</organism>
<dbReference type="PANTHER" id="PTHR28554">
    <property type="entry name" value="39S RIBOSOMAL PROTEIN L45, MITOCHONDRIAL"/>
    <property type="match status" value="1"/>
</dbReference>
<keyword evidence="3" id="KW-0689">Ribosomal protein</keyword>
<dbReference type="SUPFAM" id="SSF54427">
    <property type="entry name" value="NTF2-like"/>
    <property type="match status" value="1"/>
</dbReference>
<dbReference type="InterPro" id="IPR007379">
    <property type="entry name" value="Tim44-like_dom"/>
</dbReference>
<dbReference type="EMBL" id="ABEU02000024">
    <property type="protein sequence ID" value="PNR28064.1"/>
    <property type="molecule type" value="Genomic_DNA"/>
</dbReference>
<dbReference type="Gene3D" id="3.10.450.240">
    <property type="match status" value="1"/>
</dbReference>
<reference evidence="11" key="3">
    <citation type="submission" date="2020-12" db="UniProtKB">
        <authorList>
            <consortium name="EnsemblPlants"/>
        </authorList>
    </citation>
    <scope>IDENTIFICATION</scope>
</reference>
<evidence type="ECO:0000313" key="12">
    <source>
        <dbReference type="Proteomes" id="UP000006727"/>
    </source>
</evidence>
<evidence type="ECO:0000256" key="8">
    <source>
        <dbReference type="ARBA" id="ARBA00043031"/>
    </source>
</evidence>
<keyword evidence="2" id="KW-0809">Transit peptide</keyword>
<protein>
    <recommendedName>
        <fullName evidence="7">Large ribosomal subunit protein mL45</fullName>
    </recommendedName>
    <alternativeName>
        <fullName evidence="8">39S ribosomal protein L45, mitochondrial</fullName>
    </alternativeName>
</protein>
<comment type="similarity">
    <text evidence="6">Belongs to the mitochondrion-specific ribosomal protein mL45 family.</text>
</comment>
<accession>A0A2K1IFM0</accession>
<feature type="domain" description="Tim44-like" evidence="9">
    <location>
        <begin position="219"/>
        <end position="374"/>
    </location>
</feature>
<dbReference type="Pfam" id="PF04280">
    <property type="entry name" value="Tim44"/>
    <property type="match status" value="1"/>
</dbReference>
<evidence type="ECO:0000256" key="2">
    <source>
        <dbReference type="ARBA" id="ARBA00022946"/>
    </source>
</evidence>
<evidence type="ECO:0000313" key="10">
    <source>
        <dbReference type="EMBL" id="PNR28064.1"/>
    </source>
</evidence>
<dbReference type="SMART" id="SM00978">
    <property type="entry name" value="Tim44"/>
    <property type="match status" value="1"/>
</dbReference>
<sequence>MGHVVRQARIFGSKLGLSSGTASHAIAEIGGFRGARWNGTPNSNLVQSLLSSGRGFAMGRPAQLVLWPVDASVDASLKCEERLELCKSGNFGAKNGVWYSGHNSPGCFSRSYSTSSSAPSSLFPTALQGASPGHGLGFRQPQTLIPIQRSSVRGDRGFAKTVLMPHMQKPMKLRVYMGSPGVIGEPWKPLPPPLPFLKRWFTKEGWKIRKQNIQGMLKTGFTLAKIRQKTKGYSQTKFYRDATDLYKEINNALAAGDRTALRQLVTDNVLTAMKKELKHRELAWARVHWELVGPLKSIRTLQGRLIGIDQKNMDTAFAQLTLRIVSTQRFAAYDKQGKLVAGDPEKELTVEDIWVFERQISHPELRWKLCGRLSV</sequence>
<dbReference type="OrthoDB" id="19619at2759"/>
<evidence type="ECO:0000256" key="5">
    <source>
        <dbReference type="ARBA" id="ARBA00023274"/>
    </source>
</evidence>
<dbReference type="NCBIfam" id="NF033779">
    <property type="entry name" value="Tim44_TimA_adap"/>
    <property type="match status" value="1"/>
</dbReference>
<evidence type="ECO:0000256" key="7">
    <source>
        <dbReference type="ARBA" id="ARBA00039448"/>
    </source>
</evidence>
<dbReference type="PaxDb" id="3218-PP1S274_63V6.1"/>
<dbReference type="Proteomes" id="UP000006727">
    <property type="component" value="Chromosome 24"/>
</dbReference>
<dbReference type="Gramene" id="Pp3c24_5170V3.2">
    <property type="protein sequence ID" value="Pp3c24_5170V3.2"/>
    <property type="gene ID" value="Pp3c24_5170"/>
</dbReference>
<comment type="subcellular location">
    <subcellularLocation>
        <location evidence="1">Mitochondrion</location>
    </subcellularLocation>
</comment>
<reference evidence="10 12" key="1">
    <citation type="journal article" date="2008" name="Science">
        <title>The Physcomitrella genome reveals evolutionary insights into the conquest of land by plants.</title>
        <authorList>
            <person name="Rensing S."/>
            <person name="Lang D."/>
            <person name="Zimmer A."/>
            <person name="Terry A."/>
            <person name="Salamov A."/>
            <person name="Shapiro H."/>
            <person name="Nishiyama T."/>
            <person name="Perroud P.-F."/>
            <person name="Lindquist E."/>
            <person name="Kamisugi Y."/>
            <person name="Tanahashi T."/>
            <person name="Sakakibara K."/>
            <person name="Fujita T."/>
            <person name="Oishi K."/>
            <person name="Shin-I T."/>
            <person name="Kuroki Y."/>
            <person name="Toyoda A."/>
            <person name="Suzuki Y."/>
            <person name="Hashimoto A."/>
            <person name="Yamaguchi K."/>
            <person name="Sugano A."/>
            <person name="Kohara Y."/>
            <person name="Fujiyama A."/>
            <person name="Anterola A."/>
            <person name="Aoki S."/>
            <person name="Ashton N."/>
            <person name="Barbazuk W.B."/>
            <person name="Barker E."/>
            <person name="Bennetzen J."/>
            <person name="Bezanilla M."/>
            <person name="Blankenship R."/>
            <person name="Cho S.H."/>
            <person name="Dutcher S."/>
            <person name="Estelle M."/>
            <person name="Fawcett J.A."/>
            <person name="Gundlach H."/>
            <person name="Hanada K."/>
            <person name="Heyl A."/>
            <person name="Hicks K.A."/>
            <person name="Hugh J."/>
            <person name="Lohr M."/>
            <person name="Mayer K."/>
            <person name="Melkozernov A."/>
            <person name="Murata T."/>
            <person name="Nelson D."/>
            <person name="Pils B."/>
            <person name="Prigge M."/>
            <person name="Reiss B."/>
            <person name="Renner T."/>
            <person name="Rombauts S."/>
            <person name="Rushton P."/>
            <person name="Sanderfoot A."/>
            <person name="Schween G."/>
            <person name="Shiu S.-H."/>
            <person name="Stueber K."/>
            <person name="Theodoulou F.L."/>
            <person name="Tu H."/>
            <person name="Van de Peer Y."/>
            <person name="Verrier P.J."/>
            <person name="Waters E."/>
            <person name="Wood A."/>
            <person name="Yang L."/>
            <person name="Cove D."/>
            <person name="Cuming A."/>
            <person name="Hasebe M."/>
            <person name="Lucas S."/>
            <person name="Mishler D.B."/>
            <person name="Reski R."/>
            <person name="Grigoriev I."/>
            <person name="Quatrano R.S."/>
            <person name="Boore J.L."/>
        </authorList>
    </citation>
    <scope>NUCLEOTIDE SEQUENCE [LARGE SCALE GENOMIC DNA]</scope>
    <source>
        <strain evidence="11 12">cv. Gransden 2004</strain>
    </source>
</reference>
<dbReference type="GO" id="GO:1990904">
    <property type="term" value="C:ribonucleoprotein complex"/>
    <property type="evidence" value="ECO:0007669"/>
    <property type="project" value="UniProtKB-KW"/>
</dbReference>
<dbReference type="PANTHER" id="PTHR28554:SF1">
    <property type="entry name" value="LARGE RIBOSOMAL SUBUNIT PROTEIN ML45"/>
    <property type="match status" value="1"/>
</dbReference>
<dbReference type="InterPro" id="IPR051975">
    <property type="entry name" value="mtLSU_mL45"/>
</dbReference>
<evidence type="ECO:0000256" key="4">
    <source>
        <dbReference type="ARBA" id="ARBA00023128"/>
    </source>
</evidence>